<gene>
    <name evidence="1" type="ORF">MNBD_CHLOROFLEXI01-1224</name>
</gene>
<sequence length="78" mass="8453">MTNANAYIPERAMFIFAHPDDIEFGTAGTAAKWAKYGSDVTYIVLTDGNIGSREAGMTAEKLAKIRRREQSEAAEVAG</sequence>
<dbReference type="GO" id="GO:0016811">
    <property type="term" value="F:hydrolase activity, acting on carbon-nitrogen (but not peptide) bonds, in linear amides"/>
    <property type="evidence" value="ECO:0007669"/>
    <property type="project" value="TreeGrafter"/>
</dbReference>
<dbReference type="SUPFAM" id="SSF102588">
    <property type="entry name" value="LmbE-like"/>
    <property type="match status" value="1"/>
</dbReference>
<proteinExistence type="predicted"/>
<dbReference type="PANTHER" id="PTHR12993">
    <property type="entry name" value="N-ACETYLGLUCOSAMINYL-PHOSPHATIDYLINOSITOL DE-N-ACETYLASE-RELATED"/>
    <property type="match status" value="1"/>
</dbReference>
<dbReference type="Gene3D" id="3.40.50.10320">
    <property type="entry name" value="LmbE-like"/>
    <property type="match status" value="1"/>
</dbReference>
<reference evidence="1" key="1">
    <citation type="submission" date="2018-06" db="EMBL/GenBank/DDBJ databases">
        <authorList>
            <person name="Zhirakovskaya E."/>
        </authorList>
    </citation>
    <scope>NUCLEOTIDE SEQUENCE</scope>
</reference>
<dbReference type="InterPro" id="IPR024078">
    <property type="entry name" value="LmbE-like_dom_sf"/>
</dbReference>
<dbReference type="InterPro" id="IPR003737">
    <property type="entry name" value="GlcNAc_PI_deacetylase-related"/>
</dbReference>
<evidence type="ECO:0000313" key="1">
    <source>
        <dbReference type="EMBL" id="VAW38502.1"/>
    </source>
</evidence>
<dbReference type="PANTHER" id="PTHR12993:SF28">
    <property type="entry name" value="LMBE FAMILY PROTEIN"/>
    <property type="match status" value="1"/>
</dbReference>
<organism evidence="1">
    <name type="scientific">hydrothermal vent metagenome</name>
    <dbReference type="NCBI Taxonomy" id="652676"/>
    <lineage>
        <taxon>unclassified sequences</taxon>
        <taxon>metagenomes</taxon>
        <taxon>ecological metagenomes</taxon>
    </lineage>
</organism>
<dbReference type="AlphaFoldDB" id="A0A3B0VHM9"/>
<feature type="non-terminal residue" evidence="1">
    <location>
        <position position="78"/>
    </location>
</feature>
<evidence type="ECO:0008006" key="2">
    <source>
        <dbReference type="Google" id="ProtNLM"/>
    </source>
</evidence>
<accession>A0A3B0VHM9</accession>
<dbReference type="Pfam" id="PF02585">
    <property type="entry name" value="PIG-L"/>
    <property type="match status" value="1"/>
</dbReference>
<protein>
    <recommendedName>
        <fullName evidence="2">PIG-L family deacetylase</fullName>
    </recommendedName>
</protein>
<name>A0A3B0VHM9_9ZZZZ</name>
<dbReference type="EMBL" id="UOEU01000707">
    <property type="protein sequence ID" value="VAW38502.1"/>
    <property type="molecule type" value="Genomic_DNA"/>
</dbReference>